<feature type="compositionally biased region" description="Polar residues" evidence="5">
    <location>
        <begin position="31"/>
        <end position="47"/>
    </location>
</feature>
<name>A0ABR1S9X7_9PEZI</name>
<feature type="domain" description="FYVE-type" evidence="6">
    <location>
        <begin position="356"/>
        <end position="428"/>
    </location>
</feature>
<gene>
    <name evidence="7" type="ORF">PG991_005697</name>
</gene>
<dbReference type="InterPro" id="IPR052727">
    <property type="entry name" value="Rab4/Rab5_effector"/>
</dbReference>
<feature type="domain" description="FYVE-type" evidence="6">
    <location>
        <begin position="211"/>
        <end position="267"/>
    </location>
</feature>
<keyword evidence="2 4" id="KW-0863">Zinc-finger</keyword>
<comment type="caution">
    <text evidence="7">The sequence shown here is derived from an EMBL/GenBank/DDBJ whole genome shotgun (WGS) entry which is preliminary data.</text>
</comment>
<protein>
    <submittedName>
        <fullName evidence="7">FYVE zinc finger</fullName>
    </submittedName>
</protein>
<feature type="compositionally biased region" description="Polar residues" evidence="5">
    <location>
        <begin position="586"/>
        <end position="600"/>
    </location>
</feature>
<feature type="compositionally biased region" description="Low complexity" evidence="5">
    <location>
        <begin position="53"/>
        <end position="68"/>
    </location>
</feature>
<reference evidence="7 8" key="1">
    <citation type="submission" date="2023-01" db="EMBL/GenBank/DDBJ databases">
        <title>Analysis of 21 Apiospora genomes using comparative genomics revels a genus with tremendous synthesis potential of carbohydrate active enzymes and secondary metabolites.</title>
        <authorList>
            <person name="Sorensen T."/>
        </authorList>
    </citation>
    <scope>NUCLEOTIDE SEQUENCE [LARGE SCALE GENOMIC DNA]</scope>
    <source>
        <strain evidence="7 8">CBS 20057</strain>
    </source>
</reference>
<dbReference type="InterPro" id="IPR000306">
    <property type="entry name" value="Znf_FYVE"/>
</dbReference>
<dbReference type="PANTHER" id="PTHR13510:SF44">
    <property type="entry name" value="RABENOSYN-5"/>
    <property type="match status" value="1"/>
</dbReference>
<keyword evidence="1" id="KW-0479">Metal-binding</keyword>
<evidence type="ECO:0000256" key="4">
    <source>
        <dbReference type="PROSITE-ProRule" id="PRU00091"/>
    </source>
</evidence>
<evidence type="ECO:0000259" key="6">
    <source>
        <dbReference type="PROSITE" id="PS50178"/>
    </source>
</evidence>
<keyword evidence="3" id="KW-0862">Zinc</keyword>
<dbReference type="Pfam" id="PF11464">
    <property type="entry name" value="Rbsn"/>
    <property type="match status" value="1"/>
</dbReference>
<dbReference type="Pfam" id="PF01363">
    <property type="entry name" value="FYVE"/>
    <property type="match status" value="2"/>
</dbReference>
<proteinExistence type="predicted"/>
<dbReference type="SUPFAM" id="SSF140125">
    <property type="entry name" value="Rabenosyn-5 Rab-binding domain-like"/>
    <property type="match status" value="1"/>
</dbReference>
<feature type="region of interest" description="Disordered" evidence="5">
    <location>
        <begin position="550"/>
        <end position="601"/>
    </location>
</feature>
<evidence type="ECO:0000256" key="5">
    <source>
        <dbReference type="SAM" id="MobiDB-lite"/>
    </source>
</evidence>
<dbReference type="CDD" id="cd15737">
    <property type="entry name" value="FYVE2_Vac1p_like"/>
    <property type="match status" value="1"/>
</dbReference>
<evidence type="ECO:0000256" key="1">
    <source>
        <dbReference type="ARBA" id="ARBA00022723"/>
    </source>
</evidence>
<organism evidence="7 8">
    <name type="scientific">Apiospora marii</name>
    <dbReference type="NCBI Taxonomy" id="335849"/>
    <lineage>
        <taxon>Eukaryota</taxon>
        <taxon>Fungi</taxon>
        <taxon>Dikarya</taxon>
        <taxon>Ascomycota</taxon>
        <taxon>Pezizomycotina</taxon>
        <taxon>Sordariomycetes</taxon>
        <taxon>Xylariomycetidae</taxon>
        <taxon>Amphisphaeriales</taxon>
        <taxon>Apiosporaceae</taxon>
        <taxon>Apiospora</taxon>
    </lineage>
</organism>
<dbReference type="Proteomes" id="UP001396898">
    <property type="component" value="Unassembled WGS sequence"/>
</dbReference>
<dbReference type="InterPro" id="IPR021565">
    <property type="entry name" value="Rbsn_Rab-bd"/>
</dbReference>
<dbReference type="Gene3D" id="3.30.40.10">
    <property type="entry name" value="Zinc/RING finger domain, C3HC4 (zinc finger)"/>
    <property type="match status" value="2"/>
</dbReference>
<evidence type="ECO:0000313" key="8">
    <source>
        <dbReference type="Proteomes" id="UP001396898"/>
    </source>
</evidence>
<dbReference type="InterPro" id="IPR017455">
    <property type="entry name" value="Znf_FYVE-rel"/>
</dbReference>
<keyword evidence="8" id="KW-1185">Reference proteome</keyword>
<dbReference type="PANTHER" id="PTHR13510">
    <property type="entry name" value="FYVE-FINGER-CONTAINING RAB5 EFFECTOR PROTEIN RABENOSYN-5-RELATED"/>
    <property type="match status" value="1"/>
</dbReference>
<feature type="region of interest" description="Disordered" evidence="5">
    <location>
        <begin position="1"/>
        <end position="92"/>
    </location>
</feature>
<dbReference type="EMBL" id="JAQQWI010000007">
    <property type="protein sequence ID" value="KAK8028641.1"/>
    <property type="molecule type" value="Genomic_DNA"/>
</dbReference>
<evidence type="ECO:0000256" key="2">
    <source>
        <dbReference type="ARBA" id="ARBA00022771"/>
    </source>
</evidence>
<dbReference type="InterPro" id="IPR011011">
    <property type="entry name" value="Znf_FYVE_PHD"/>
</dbReference>
<feature type="compositionally biased region" description="Gly residues" evidence="5">
    <location>
        <begin position="1"/>
        <end position="16"/>
    </location>
</feature>
<evidence type="ECO:0000256" key="3">
    <source>
        <dbReference type="ARBA" id="ARBA00022833"/>
    </source>
</evidence>
<accession>A0ABR1S9X7</accession>
<dbReference type="InterPro" id="IPR013083">
    <property type="entry name" value="Znf_RING/FYVE/PHD"/>
</dbReference>
<dbReference type="InterPro" id="IPR036531">
    <property type="entry name" value="Rbsn_Rab-bd_sf"/>
</dbReference>
<dbReference type="SMART" id="SM00064">
    <property type="entry name" value="FYVE"/>
    <property type="match status" value="2"/>
</dbReference>
<dbReference type="SUPFAM" id="SSF57903">
    <property type="entry name" value="FYVE/PHD zinc finger"/>
    <property type="match status" value="2"/>
</dbReference>
<evidence type="ECO:0000313" key="7">
    <source>
        <dbReference type="EMBL" id="KAK8028641.1"/>
    </source>
</evidence>
<dbReference type="PROSITE" id="PS50178">
    <property type="entry name" value="ZF_FYVE"/>
    <property type="match status" value="2"/>
</dbReference>
<dbReference type="CDD" id="cd15761">
    <property type="entry name" value="FYVE1_Vac1p_like"/>
    <property type="match status" value="1"/>
</dbReference>
<sequence>MASRKLGGGRVLGSGKGLQPPPTAASASPSVQRATSYYAQSDSTASLGSIGDSLASPASGSPGSSSPLPDFPQDLTSRVSLAGPSAGASNGSKLVCPICEEEMLTLLQLNRHIDDNHQELPEFQQDEVKTWFDKQVDKAKRFQPLSIINQKLRGLEVFESNESLPPPVYAAPTGPKAPAVLPEIPFDPDDIITKSHWQRPTMNDPCTEPSCDKRLGAVNGSINCRNCGRLFCEDHTMYQMKLSRSATHEPIRGYWYRVCETCYKSREGYNDHSGLTRDHTEAFATIRKKRVERQTLEISRLEKRLTKLTQLLANPPADITAASNSGSSLLSPVASLSGQKTQRKAIEQSVVTWEDDAKVSKCPFCQQEFGSWTFRRHHCRICGRVVCADPQTACSSDIGLNVANPTVLSSEKPDENSISLDIRMCRECKFTIFAKRDFVESIVHKPPDQRAYETLRQFERGIQLLMPSFQRALMPLQDGQSTPSHVQIKEASKLRKRLIDSFTKYDMAARRIRDLKTESPTQQRLQKAIYQGASSFLHMHMLPLKNLPRMLKQSSSSSSGSRKLLQPNGHTASPLRNHHTDGYLETASQTSETSTVISTLETEEKDLRERLIVLEEQRYMVQKMITSSQGARRFEEVSALTRNVDELDQEIEVIKSKVSGVEERWQGLYASGGPGMV</sequence>